<dbReference type="SUPFAM" id="SSF81301">
    <property type="entry name" value="Nucleotidyltransferase"/>
    <property type="match status" value="1"/>
</dbReference>
<dbReference type="EMBL" id="JABRWQ010000003">
    <property type="protein sequence ID" value="NRD23253.1"/>
    <property type="molecule type" value="Genomic_DNA"/>
</dbReference>
<dbReference type="Proteomes" id="UP000805085">
    <property type="component" value="Unassembled WGS sequence"/>
</dbReference>
<reference evidence="1 2" key="1">
    <citation type="journal article" date="2015" name="Int. J. Syst. Evol. Microbiol.">
        <title>Winogradskyella litoriviva sp. nov., isolated from coastal seawater.</title>
        <authorList>
            <person name="Nedashkovskaya O.I."/>
            <person name="Kukhlevskiy A.D."/>
            <person name="Zhukova N.V."/>
            <person name="Kim S.J."/>
            <person name="Rhee S.K."/>
            <person name="Mikhailov V.V."/>
        </authorList>
    </citation>
    <scope>NUCLEOTIDE SEQUENCE [LARGE SCALE GENOMIC DNA]</scope>
    <source>
        <strain evidence="1 2">KMM6491</strain>
    </source>
</reference>
<evidence type="ECO:0000313" key="1">
    <source>
        <dbReference type="EMBL" id="NRD23253.1"/>
    </source>
</evidence>
<protein>
    <submittedName>
        <fullName evidence="1">Nucleotidyltransferase family protein</fullName>
    </submittedName>
</protein>
<proteinExistence type="predicted"/>
<accession>A0ABX2E4D9</accession>
<dbReference type="InterPro" id="IPR039498">
    <property type="entry name" value="NTP_transf_5"/>
</dbReference>
<name>A0ABX2E4D9_9FLAO</name>
<dbReference type="Pfam" id="PF14907">
    <property type="entry name" value="NTP_transf_5"/>
    <property type="match status" value="1"/>
</dbReference>
<comment type="caution">
    <text evidence="1">The sequence shown here is derived from an EMBL/GenBank/DDBJ whole genome shotgun (WGS) entry which is preliminary data.</text>
</comment>
<dbReference type="RefSeq" id="WP_173300883.1">
    <property type="nucleotide sequence ID" value="NZ_JABRWQ010000003.1"/>
</dbReference>
<gene>
    <name evidence="1" type="ORF">HNV10_08370</name>
</gene>
<keyword evidence="2" id="KW-1185">Reference proteome</keyword>
<organism evidence="1 2">
    <name type="scientific">Winogradskyella litoriviva</name>
    <dbReference type="NCBI Taxonomy" id="1220182"/>
    <lineage>
        <taxon>Bacteria</taxon>
        <taxon>Pseudomonadati</taxon>
        <taxon>Bacteroidota</taxon>
        <taxon>Flavobacteriia</taxon>
        <taxon>Flavobacteriales</taxon>
        <taxon>Flavobacteriaceae</taxon>
        <taxon>Winogradskyella</taxon>
    </lineage>
</organism>
<sequence length="343" mass="40131">MSDYEKTYKDIADILSFKTLNSELEHRLNDSSYNWDGIVVEASKSLVLPAVYCRLKARKLLHLLPKELTVYLEEISTVNRNRNKSILKQVLFISKVLNDNNIAHVFLKGTALLAAGKYNDIAERMVGDIDILVEKSQIHEAFDILKSSGYNKTFGYAYETKHFRHLDRLISEDELAAIEIHSDLLIKKFRHLINLSTLLKTRVIINNVAIPNSYYLSLHQIWSWQLNDRGHYYNFPSIKVLYDVIVVNSHKDNDFISNVLKLNYGQSFLELGKYYFKEFSFITSNTYMKYIRYSHKINMTYKPIRITLLIIKSSLYNIGKRIHLLITNRSYTKHLLNKLFSTK</sequence>
<dbReference type="InterPro" id="IPR043519">
    <property type="entry name" value="NT_sf"/>
</dbReference>
<evidence type="ECO:0000313" key="2">
    <source>
        <dbReference type="Proteomes" id="UP000805085"/>
    </source>
</evidence>